<sequence length="32" mass="3414">MIVTLLSPKLEMTAVTSCAKALILSFSVSEDD</sequence>
<dbReference type="EMBL" id="UINC01083279">
    <property type="protein sequence ID" value="SVC28834.1"/>
    <property type="molecule type" value="Genomic_DNA"/>
</dbReference>
<accession>A0A382KVL6</accession>
<dbReference type="AlphaFoldDB" id="A0A382KVL6"/>
<protein>
    <submittedName>
        <fullName evidence="1">Uncharacterized protein</fullName>
    </submittedName>
</protein>
<organism evidence="1">
    <name type="scientific">marine metagenome</name>
    <dbReference type="NCBI Taxonomy" id="408172"/>
    <lineage>
        <taxon>unclassified sequences</taxon>
        <taxon>metagenomes</taxon>
        <taxon>ecological metagenomes</taxon>
    </lineage>
</organism>
<gene>
    <name evidence="1" type="ORF">METZ01_LOCUS281688</name>
</gene>
<name>A0A382KVL6_9ZZZZ</name>
<evidence type="ECO:0000313" key="1">
    <source>
        <dbReference type="EMBL" id="SVC28834.1"/>
    </source>
</evidence>
<reference evidence="1" key="1">
    <citation type="submission" date="2018-05" db="EMBL/GenBank/DDBJ databases">
        <authorList>
            <person name="Lanie J.A."/>
            <person name="Ng W.-L."/>
            <person name="Kazmierczak K.M."/>
            <person name="Andrzejewski T.M."/>
            <person name="Davidsen T.M."/>
            <person name="Wayne K.J."/>
            <person name="Tettelin H."/>
            <person name="Glass J.I."/>
            <person name="Rusch D."/>
            <person name="Podicherti R."/>
            <person name="Tsui H.-C.T."/>
            <person name="Winkler M.E."/>
        </authorList>
    </citation>
    <scope>NUCLEOTIDE SEQUENCE</scope>
</reference>
<proteinExistence type="predicted"/>